<evidence type="ECO:0000313" key="1">
    <source>
        <dbReference type="EMBL" id="TFB80048.1"/>
    </source>
</evidence>
<dbReference type="RefSeq" id="WP_104095914.1">
    <property type="nucleotide sequence ID" value="NZ_JACHBP010000001.1"/>
</dbReference>
<dbReference type="OrthoDB" id="4086179at2"/>
<comment type="caution">
    <text evidence="1">The sequence shown here is derived from an EMBL/GenBank/DDBJ whole genome shotgun (WGS) entry which is preliminary data.</text>
</comment>
<sequence>MPSDLATRASSFAAELGAMLQACLPKAPGVDARGAGNRFVVQPTDNVGQRTQVPLFVDGKQLASLDFTMYLDLDWSDTYLKNVRTDISVFSILDRQPLFHLDYRADMSKAPRAHWQFHAERGSLTHLLTLAHEHRPKDAKNPHTLSKLHFPVGGERFRPCLEDVVQFLIEECGVDRRRRWRAAVDAGREEWRRLQFRTAVRDLQEDAAEVLRREGWKVTAPKTLTSQAASTLRNW</sequence>
<gene>
    <name evidence="1" type="ORF">E3N84_08320</name>
</gene>
<proteinExistence type="predicted"/>
<dbReference type="Proteomes" id="UP000298488">
    <property type="component" value="Unassembled WGS sequence"/>
</dbReference>
<reference evidence="1 2" key="1">
    <citation type="submission" date="2019-03" db="EMBL/GenBank/DDBJ databases">
        <title>Genomics of glacier-inhabiting Cryobacterium strains.</title>
        <authorList>
            <person name="Liu Q."/>
            <person name="Xin Y.-H."/>
        </authorList>
    </citation>
    <scope>NUCLEOTIDE SEQUENCE [LARGE SCALE GENOMIC DNA]</scope>
    <source>
        <strain evidence="1 2">CGMCC 1.10440</strain>
    </source>
</reference>
<keyword evidence="2" id="KW-1185">Reference proteome</keyword>
<organism evidence="1 2">
    <name type="scientific">Terrimesophilobacter mesophilus</name>
    <dbReference type="NCBI Taxonomy" id="433647"/>
    <lineage>
        <taxon>Bacteria</taxon>
        <taxon>Bacillati</taxon>
        <taxon>Actinomycetota</taxon>
        <taxon>Actinomycetes</taxon>
        <taxon>Micrococcales</taxon>
        <taxon>Microbacteriaceae</taxon>
        <taxon>Terrimesophilobacter</taxon>
    </lineage>
</organism>
<evidence type="ECO:0000313" key="2">
    <source>
        <dbReference type="Proteomes" id="UP000298488"/>
    </source>
</evidence>
<dbReference type="AlphaFoldDB" id="A0A4V6QGE9"/>
<accession>A0A4V6QGE9</accession>
<protein>
    <submittedName>
        <fullName evidence="1">Uncharacterized protein</fullName>
    </submittedName>
</protein>
<name>A0A4V6QGE9_9MICO</name>
<dbReference type="EMBL" id="SOFI01000003">
    <property type="protein sequence ID" value="TFB80048.1"/>
    <property type="molecule type" value="Genomic_DNA"/>
</dbReference>